<dbReference type="GO" id="GO:0016740">
    <property type="term" value="F:transferase activity"/>
    <property type="evidence" value="ECO:0007669"/>
    <property type="project" value="UniProtKB-KW"/>
</dbReference>
<evidence type="ECO:0000313" key="2">
    <source>
        <dbReference type="Proteomes" id="UP000830198"/>
    </source>
</evidence>
<keyword evidence="2" id="KW-1185">Reference proteome</keyword>
<dbReference type="Gene3D" id="3.10.450.620">
    <property type="entry name" value="JHP933, nucleotidyltransferase-like core domain"/>
    <property type="match status" value="1"/>
</dbReference>
<proteinExistence type="predicted"/>
<keyword evidence="1" id="KW-0808">Transferase</keyword>
<gene>
    <name evidence="1" type="ORF">MYF79_27600</name>
</gene>
<sequence length="262" mass="30160">MLGDQFEQALTQELVDTIVELQSLPGLATFALAGGTSLALRFNHRRSVDIDLFSNQVVGKVGLETIISELKEIYEKDLVHFEIIDPEAGDQFYFLRAFIRKSKELIIKVEIIQNIAVLDTFEYYKGIRTLSLRDIGLLKLVSASNRKAKKDIYDLDFITEQIELPDLMMMLEEKQNRYKEAASKSLFDLDREHTPVDNINLLLAFDDVDYTALPRRPNHSHDLIDILPSGKNWRLARSSWRRKVINLMRLRGMEPPSVKPVN</sequence>
<reference evidence="1 2" key="1">
    <citation type="submission" date="2022-04" db="EMBL/GenBank/DDBJ databases">
        <title>The arsenic-methylating capacity of Chitinophaga filiformis YT5 during chitin decomposition.</title>
        <authorList>
            <person name="Chen G."/>
            <person name="Liang Y."/>
        </authorList>
    </citation>
    <scope>NUCLEOTIDE SEQUENCE [LARGE SCALE GENOMIC DNA]</scope>
    <source>
        <strain evidence="1 2">YT5</strain>
    </source>
</reference>
<dbReference type="Pfam" id="PF08843">
    <property type="entry name" value="AbiEii"/>
    <property type="match status" value="1"/>
</dbReference>
<evidence type="ECO:0000313" key="1">
    <source>
        <dbReference type="EMBL" id="UPK68731.1"/>
    </source>
</evidence>
<name>A0ABY4I1W2_CHIFI</name>
<dbReference type="EMBL" id="CP095855">
    <property type="protein sequence ID" value="UPK68731.1"/>
    <property type="molecule type" value="Genomic_DNA"/>
</dbReference>
<dbReference type="Proteomes" id="UP000830198">
    <property type="component" value="Chromosome"/>
</dbReference>
<accession>A0ABY4I1W2</accession>
<dbReference type="InterPro" id="IPR014942">
    <property type="entry name" value="AbiEii"/>
</dbReference>
<organism evidence="1 2">
    <name type="scientific">Chitinophaga filiformis</name>
    <name type="common">Myxococcus filiformis</name>
    <name type="synonym">Flexibacter filiformis</name>
    <dbReference type="NCBI Taxonomy" id="104663"/>
    <lineage>
        <taxon>Bacteria</taxon>
        <taxon>Pseudomonadati</taxon>
        <taxon>Bacteroidota</taxon>
        <taxon>Chitinophagia</taxon>
        <taxon>Chitinophagales</taxon>
        <taxon>Chitinophagaceae</taxon>
        <taxon>Chitinophaga</taxon>
    </lineage>
</organism>
<protein>
    <submittedName>
        <fullName evidence="1">Nucleotidyl transferase AbiEii/AbiGii toxin family protein</fullName>
    </submittedName>
</protein>
<dbReference type="RefSeq" id="WP_247811100.1">
    <property type="nucleotide sequence ID" value="NZ_CP095855.1"/>
</dbReference>